<sequence>MNLKCRFCCCCCCRKAQDTQSVKSWTAGRVNENFQKEDTVVTAPPKVTITASDPKQIDPVAENSPSSKNHSMASDGDDGASVSKIDLNLNIFENERFGDMAAIIYKSQMSLDKI</sequence>
<feature type="region of interest" description="Disordered" evidence="1">
    <location>
        <begin position="45"/>
        <end position="80"/>
    </location>
</feature>
<dbReference type="GeneID" id="105262107"/>
<keyword evidence="2" id="KW-1185">Reference proteome</keyword>
<evidence type="ECO:0000256" key="1">
    <source>
        <dbReference type="SAM" id="MobiDB-lite"/>
    </source>
</evidence>
<proteinExistence type="predicted"/>
<feature type="compositionally biased region" description="Polar residues" evidence="1">
    <location>
        <begin position="63"/>
        <end position="72"/>
    </location>
</feature>
<accession>A0A9J7D991</accession>
<gene>
    <name evidence="3" type="primary">LOC105262107</name>
</gene>
<dbReference type="RefSeq" id="XP_011294339.2">
    <property type="nucleotide sequence ID" value="XM_011296037.3"/>
</dbReference>
<name>A0A9J7D991_MUSDO</name>
<dbReference type="VEuPathDB" id="VectorBase:MDOA015986"/>
<dbReference type="VEuPathDB" id="VectorBase:MDOMA2_004630"/>
<evidence type="ECO:0000313" key="3">
    <source>
        <dbReference type="RefSeq" id="XP_011294339.2"/>
    </source>
</evidence>
<dbReference type="Proteomes" id="UP001652621">
    <property type="component" value="Unplaced"/>
</dbReference>
<reference evidence="3" key="1">
    <citation type="submission" date="2025-08" db="UniProtKB">
        <authorList>
            <consortium name="RefSeq"/>
        </authorList>
    </citation>
    <scope>IDENTIFICATION</scope>
    <source>
        <strain evidence="3">Aabys</strain>
        <tissue evidence="3">Whole body</tissue>
    </source>
</reference>
<organism evidence="2 3">
    <name type="scientific">Musca domestica</name>
    <name type="common">House fly</name>
    <dbReference type="NCBI Taxonomy" id="7370"/>
    <lineage>
        <taxon>Eukaryota</taxon>
        <taxon>Metazoa</taxon>
        <taxon>Ecdysozoa</taxon>
        <taxon>Arthropoda</taxon>
        <taxon>Hexapoda</taxon>
        <taxon>Insecta</taxon>
        <taxon>Pterygota</taxon>
        <taxon>Neoptera</taxon>
        <taxon>Endopterygota</taxon>
        <taxon>Diptera</taxon>
        <taxon>Brachycera</taxon>
        <taxon>Muscomorpha</taxon>
        <taxon>Muscoidea</taxon>
        <taxon>Muscidae</taxon>
        <taxon>Musca</taxon>
    </lineage>
</organism>
<protein>
    <submittedName>
        <fullName evidence="3">Uncharacterized protein LOC105262107</fullName>
    </submittedName>
</protein>
<evidence type="ECO:0000313" key="2">
    <source>
        <dbReference type="Proteomes" id="UP001652621"/>
    </source>
</evidence>
<dbReference type="OrthoDB" id="7928174at2759"/>